<keyword evidence="2" id="KW-0479">Metal-binding</keyword>
<evidence type="ECO:0000256" key="2">
    <source>
        <dbReference type="ARBA" id="ARBA00022723"/>
    </source>
</evidence>
<keyword evidence="9" id="KW-1185">Reference proteome</keyword>
<evidence type="ECO:0000256" key="1">
    <source>
        <dbReference type="ARBA" id="ARBA00001961"/>
    </source>
</evidence>
<reference evidence="7" key="2">
    <citation type="submission" date="2019-06" db="EMBL/GenBank/DDBJ databases">
        <title>Genomics analysis of Aphanomyces spp. identifies a new class of oomycete effector associated with host adaptation.</title>
        <authorList>
            <person name="Gaulin E."/>
        </authorList>
    </citation>
    <scope>NUCLEOTIDE SEQUENCE</scope>
    <source>
        <strain evidence="7">CBS 578.67</strain>
    </source>
</reference>
<dbReference type="PANTHER" id="PTHR10869:SF226">
    <property type="entry name" value="PROLYL 4-HYDROXYLASE ALPHA SUBUNIT DOMAIN-CONTAINING PROTEIN"/>
    <property type="match status" value="1"/>
</dbReference>
<comment type="cofactor">
    <cofactor evidence="1">
        <name>L-ascorbate</name>
        <dbReference type="ChEBI" id="CHEBI:38290"/>
    </cofactor>
</comment>
<evidence type="ECO:0000256" key="5">
    <source>
        <dbReference type="ARBA" id="ARBA00023004"/>
    </source>
</evidence>
<dbReference type="GO" id="GO:0004656">
    <property type="term" value="F:procollagen-proline 4-dioxygenase activity"/>
    <property type="evidence" value="ECO:0007669"/>
    <property type="project" value="TreeGrafter"/>
</dbReference>
<gene>
    <name evidence="8" type="primary">Aste57867_9420</name>
    <name evidence="7" type="ORF">As57867_009384</name>
    <name evidence="8" type="ORF">ASTE57867_9420</name>
</gene>
<sequence>MEAVDLATKATRKAVPANVPAPAEALARRVCSIMTIYFLYRAYAYFNVHLYPFGEVLLSTPPLPTPLLACPYNFALLSPSFVQVQDASDAHPSQVFVMGNGQNEGKYITWASSGAPEQGNLSSCPRELASFAARALGAKGFDLRNPSLYSPMGWQLMTWNDIEASPHLHVLFDQELWVWPGVRVGYEWYVDGIHMKTLSLSPKTIFVSDVLAPRECDDLIALGIDKMNPSPVVSNKTILQRTRTSSTAFIGHLPLGQTIKSRGTRLARLPSPDYAEDIQLVRYEAGQLYKLHKDYFTHVSVGDPHANVVGQSLTYWIQWAQKNAILSTSHPLYPRHSAAFELALARLLLQRDMAEDTKLSLWDHLGPSWRQWMVDHVALQSDYIVSSMVAAFAADEFLVVILACIRDRWAVALDLPDAALRSILQDDDVDSNFGFVWRQPTKYIEPNRHCTLFLYLNDVASGGATVFPVAPTTKSATPTEQHYPYSGMPECTSGMAVRPKKGSGVLFYSKLPSGENDPKSVHGGCPPGEGHTKWGSNVFMWNIPSEEAMRLWKFW</sequence>
<keyword evidence="3" id="KW-0223">Dioxygenase</keyword>
<keyword evidence="5" id="KW-0408">Iron</keyword>
<dbReference type="EMBL" id="VJMH01005141">
    <property type="protein sequence ID" value="KAF0700034.1"/>
    <property type="molecule type" value="Genomic_DNA"/>
</dbReference>
<keyword evidence="4" id="KW-0560">Oxidoreductase</keyword>
<name>A0A485KMZ3_9STRA</name>
<protein>
    <submittedName>
        <fullName evidence="8">Aste57867_9420 protein</fullName>
    </submittedName>
</protein>
<evidence type="ECO:0000313" key="7">
    <source>
        <dbReference type="EMBL" id="KAF0700034.1"/>
    </source>
</evidence>
<accession>A0A485KMZ3</accession>
<dbReference type="InterPro" id="IPR006620">
    <property type="entry name" value="Pro_4_hyd_alph"/>
</dbReference>
<evidence type="ECO:0000256" key="4">
    <source>
        <dbReference type="ARBA" id="ARBA00023002"/>
    </source>
</evidence>
<dbReference type="SMART" id="SM00702">
    <property type="entry name" value="P4Hc"/>
    <property type="match status" value="1"/>
</dbReference>
<dbReference type="PANTHER" id="PTHR10869">
    <property type="entry name" value="PROLYL 4-HYDROXYLASE ALPHA SUBUNIT"/>
    <property type="match status" value="1"/>
</dbReference>
<dbReference type="InterPro" id="IPR045054">
    <property type="entry name" value="P4HA-like"/>
</dbReference>
<dbReference type="OrthoDB" id="420380at2759"/>
<dbReference type="GO" id="GO:0005783">
    <property type="term" value="C:endoplasmic reticulum"/>
    <property type="evidence" value="ECO:0007669"/>
    <property type="project" value="TreeGrafter"/>
</dbReference>
<feature type="domain" description="Prolyl 4-hydroxylase alpha subunit" evidence="6">
    <location>
        <begin position="202"/>
        <end position="541"/>
    </location>
</feature>
<dbReference type="Proteomes" id="UP000332933">
    <property type="component" value="Unassembled WGS sequence"/>
</dbReference>
<evidence type="ECO:0000313" key="9">
    <source>
        <dbReference type="Proteomes" id="UP000332933"/>
    </source>
</evidence>
<reference evidence="8 9" key="1">
    <citation type="submission" date="2019-03" db="EMBL/GenBank/DDBJ databases">
        <authorList>
            <person name="Gaulin E."/>
            <person name="Dumas B."/>
        </authorList>
    </citation>
    <scope>NUCLEOTIDE SEQUENCE [LARGE SCALE GENOMIC DNA]</scope>
    <source>
        <strain evidence="8">CBS 568.67</strain>
    </source>
</reference>
<proteinExistence type="predicted"/>
<dbReference type="AlphaFoldDB" id="A0A485KMZ3"/>
<dbReference type="Gene3D" id="2.60.120.620">
    <property type="entry name" value="q2cbj1_9rhob like domain"/>
    <property type="match status" value="2"/>
</dbReference>
<organism evidence="8 9">
    <name type="scientific">Aphanomyces stellatus</name>
    <dbReference type="NCBI Taxonomy" id="120398"/>
    <lineage>
        <taxon>Eukaryota</taxon>
        <taxon>Sar</taxon>
        <taxon>Stramenopiles</taxon>
        <taxon>Oomycota</taxon>
        <taxon>Saprolegniomycetes</taxon>
        <taxon>Saprolegniales</taxon>
        <taxon>Verrucalvaceae</taxon>
        <taxon>Aphanomyces</taxon>
    </lineage>
</organism>
<dbReference type="GO" id="GO:0031418">
    <property type="term" value="F:L-ascorbic acid binding"/>
    <property type="evidence" value="ECO:0007669"/>
    <property type="project" value="InterPro"/>
</dbReference>
<dbReference type="GO" id="GO:0005506">
    <property type="term" value="F:iron ion binding"/>
    <property type="evidence" value="ECO:0007669"/>
    <property type="project" value="InterPro"/>
</dbReference>
<evidence type="ECO:0000313" key="8">
    <source>
        <dbReference type="EMBL" id="VFT86300.1"/>
    </source>
</evidence>
<evidence type="ECO:0000256" key="3">
    <source>
        <dbReference type="ARBA" id="ARBA00022964"/>
    </source>
</evidence>
<dbReference type="EMBL" id="CAADRA010005162">
    <property type="protein sequence ID" value="VFT86300.1"/>
    <property type="molecule type" value="Genomic_DNA"/>
</dbReference>
<evidence type="ECO:0000259" key="6">
    <source>
        <dbReference type="SMART" id="SM00702"/>
    </source>
</evidence>